<evidence type="ECO:0000259" key="1">
    <source>
        <dbReference type="Pfam" id="PF21686"/>
    </source>
</evidence>
<evidence type="ECO:0000313" key="3">
    <source>
        <dbReference type="Proteomes" id="UP000824504"/>
    </source>
</evidence>
<dbReference type="EMBL" id="CP079216">
    <property type="protein sequence ID" value="QXT61711.1"/>
    <property type="molecule type" value="Genomic_DNA"/>
</dbReference>
<accession>A0ABX8SE78</accession>
<dbReference type="NCBIfam" id="TIGR02778">
    <property type="entry name" value="ligD_pol"/>
    <property type="match status" value="1"/>
</dbReference>
<dbReference type="Pfam" id="PF21686">
    <property type="entry name" value="LigD_Prim-Pol"/>
    <property type="match status" value="1"/>
</dbReference>
<protein>
    <submittedName>
        <fullName evidence="2">Non-homologous end-joining DNA ligase</fullName>
        <ecNumber evidence="2">6.5.1.1</ecNumber>
    </submittedName>
</protein>
<sequence length="314" mass="33065">MSGTITTSLDGVTLALTHPERPMFPDGFTKGELISYYVEVADVLLPHLAGRPITRVRFPQGTAGGSFYEKNVPAGAPTWVRTLPVATSSGPLPYVLAEDRPTLAWLGNLAAVELHTPQWRAGDATLGPDGVVLDGADEPLTRTLMVDLDPGEGLTIADSATAAILAATTLADLGLEALVKSSGNKGLQLSVPIAPTPCSEVHAWARTLAGLLARRHPKTFVATMAKAARAGLVYVDFGQNLAARNTISPYSVRGVETPSVATPLTWDEVGGLTRRTQPLRITPAQVLDRVSRNGDLWQAALRGDASAPLPTLAT</sequence>
<dbReference type="PANTHER" id="PTHR42705:SF2">
    <property type="entry name" value="BIFUNCTIONAL NON-HOMOLOGOUS END JOINING PROTEIN LIGD"/>
    <property type="match status" value="1"/>
</dbReference>
<dbReference type="RefSeq" id="WP_219079903.1">
    <property type="nucleotide sequence ID" value="NZ_CP079216.1"/>
</dbReference>
<evidence type="ECO:0000313" key="2">
    <source>
        <dbReference type="EMBL" id="QXT61711.1"/>
    </source>
</evidence>
<dbReference type="CDD" id="cd04861">
    <property type="entry name" value="LigD_Pol_like"/>
    <property type="match status" value="1"/>
</dbReference>
<dbReference type="PANTHER" id="PTHR42705">
    <property type="entry name" value="BIFUNCTIONAL NON-HOMOLOGOUS END JOINING PROTEIN LIGD"/>
    <property type="match status" value="1"/>
</dbReference>
<dbReference type="InterPro" id="IPR014145">
    <property type="entry name" value="LigD_pol_dom"/>
</dbReference>
<name>A0ABX8SE78_9ACTN</name>
<keyword evidence="3" id="KW-1185">Reference proteome</keyword>
<gene>
    <name evidence="2" type="primary">ligD</name>
    <name evidence="2" type="ORF">KDB89_07810</name>
</gene>
<reference evidence="2 3" key="1">
    <citation type="submission" date="2021-07" db="EMBL/GenBank/DDBJ databases">
        <title>complete genome sequencing of Tessaracoccus sp.J1M15.</title>
        <authorList>
            <person name="Bae J.-W."/>
            <person name="Kim D.-y."/>
        </authorList>
    </citation>
    <scope>NUCLEOTIDE SEQUENCE [LARGE SCALE GENOMIC DNA]</scope>
    <source>
        <strain evidence="2 3">J1M15</strain>
    </source>
</reference>
<dbReference type="InterPro" id="IPR052171">
    <property type="entry name" value="NHEJ_LigD"/>
</dbReference>
<feature type="domain" description="DNA ligase D polymerase" evidence="1">
    <location>
        <begin position="29"/>
        <end position="297"/>
    </location>
</feature>
<proteinExistence type="predicted"/>
<keyword evidence="2" id="KW-0436">Ligase</keyword>
<organism evidence="2 3">
    <name type="scientific">Tessaracoccus palaemonis</name>
    <dbReference type="NCBI Taxonomy" id="2829499"/>
    <lineage>
        <taxon>Bacteria</taxon>
        <taxon>Bacillati</taxon>
        <taxon>Actinomycetota</taxon>
        <taxon>Actinomycetes</taxon>
        <taxon>Propionibacteriales</taxon>
        <taxon>Propionibacteriaceae</taxon>
        <taxon>Tessaracoccus</taxon>
    </lineage>
</organism>
<dbReference type="Proteomes" id="UP000824504">
    <property type="component" value="Chromosome"/>
</dbReference>
<dbReference type="GO" id="GO:0003910">
    <property type="term" value="F:DNA ligase (ATP) activity"/>
    <property type="evidence" value="ECO:0007669"/>
    <property type="project" value="UniProtKB-EC"/>
</dbReference>
<dbReference type="EC" id="6.5.1.1" evidence="2"/>